<dbReference type="InterPro" id="IPR003473">
    <property type="entry name" value="NadA"/>
</dbReference>
<comment type="subcellular location">
    <subcellularLocation>
        <location evidence="10">Cytoplasm</location>
    </subcellularLocation>
</comment>
<dbReference type="EMBL" id="CP015756">
    <property type="protein sequence ID" value="APC41418.1"/>
    <property type="molecule type" value="Genomic_DNA"/>
</dbReference>
<dbReference type="GO" id="GO:0005829">
    <property type="term" value="C:cytosol"/>
    <property type="evidence" value="ECO:0007669"/>
    <property type="project" value="TreeGrafter"/>
</dbReference>
<evidence type="ECO:0000256" key="9">
    <source>
        <dbReference type="ARBA" id="ARBA00023014"/>
    </source>
</evidence>
<dbReference type="GO" id="GO:0051539">
    <property type="term" value="F:4 iron, 4 sulfur cluster binding"/>
    <property type="evidence" value="ECO:0007669"/>
    <property type="project" value="UniProtKB-KW"/>
</dbReference>
<dbReference type="Proteomes" id="UP000182569">
    <property type="component" value="Chromosome"/>
</dbReference>
<dbReference type="FunFam" id="3.40.50.10800:FF:000003">
    <property type="entry name" value="Quinolinate synthase A"/>
    <property type="match status" value="1"/>
</dbReference>
<evidence type="ECO:0000313" key="12">
    <source>
        <dbReference type="Proteomes" id="UP000182569"/>
    </source>
</evidence>
<feature type="binding site" evidence="10">
    <location>
        <position position="127"/>
    </location>
    <ligand>
        <name>iminosuccinate</name>
        <dbReference type="ChEBI" id="CHEBI:77875"/>
    </ligand>
</feature>
<dbReference type="InterPro" id="IPR036094">
    <property type="entry name" value="NadA_sf"/>
</dbReference>
<comment type="pathway">
    <text evidence="1 10">Cofactor biosynthesis; NAD(+) biosynthesis; quinolinate from iminoaspartate: step 1/1.</text>
</comment>
<feature type="binding site" evidence="10">
    <location>
        <position position="170"/>
    </location>
    <ligand>
        <name>[4Fe-4S] cluster</name>
        <dbReference type="ChEBI" id="CHEBI:49883"/>
    </ligand>
</feature>
<comment type="similarity">
    <text evidence="10">Belongs to the quinolinate synthase family. Type 2 subfamily.</text>
</comment>
<dbReference type="KEGG" id="ceu:A7L45_15710"/>
<keyword evidence="7 10" id="KW-0479">Metal-binding</keyword>
<feature type="binding site" evidence="10">
    <location>
        <position position="22"/>
    </location>
    <ligand>
        <name>iminosuccinate</name>
        <dbReference type="ChEBI" id="CHEBI:77875"/>
    </ligand>
</feature>
<organism evidence="11 12">
    <name type="scientific">Clostridium estertheticum subsp. estertheticum</name>
    <dbReference type="NCBI Taxonomy" id="1552"/>
    <lineage>
        <taxon>Bacteria</taxon>
        <taxon>Bacillati</taxon>
        <taxon>Bacillota</taxon>
        <taxon>Clostridia</taxon>
        <taxon>Eubacteriales</taxon>
        <taxon>Clostridiaceae</taxon>
        <taxon>Clostridium</taxon>
    </lineage>
</organism>
<accession>A0A1J0GJ39</accession>
<protein>
    <recommendedName>
        <fullName evidence="2 10">Quinolinate synthase</fullName>
        <ecNumber evidence="2 10">2.5.1.72</ecNumber>
    </recommendedName>
</protein>
<keyword evidence="3 10" id="KW-0004">4Fe-4S</keyword>
<feature type="binding site" evidence="10">
    <location>
        <position position="213"/>
    </location>
    <ligand>
        <name>iminosuccinate</name>
        <dbReference type="ChEBI" id="CHEBI:77875"/>
    </ligand>
</feature>
<proteinExistence type="inferred from homology"/>
<keyword evidence="5 10" id="KW-0662">Pyridine nucleotide biosynthesis</keyword>
<feature type="binding site" evidence="10">
    <location>
        <begin position="196"/>
        <end position="198"/>
    </location>
    <ligand>
        <name>iminosuccinate</name>
        <dbReference type="ChEBI" id="CHEBI:77875"/>
    </ligand>
</feature>
<evidence type="ECO:0000256" key="6">
    <source>
        <dbReference type="ARBA" id="ARBA00022679"/>
    </source>
</evidence>
<comment type="function">
    <text evidence="10">Catalyzes the condensation of iminoaspartate with dihydroxyacetone phosphate to form quinolinate.</text>
</comment>
<dbReference type="OrthoDB" id="9801204at2"/>
<comment type="catalytic activity">
    <reaction evidence="10">
        <text>iminosuccinate + dihydroxyacetone phosphate = quinolinate + phosphate + 2 H2O + H(+)</text>
        <dbReference type="Rhea" id="RHEA:25888"/>
        <dbReference type="ChEBI" id="CHEBI:15377"/>
        <dbReference type="ChEBI" id="CHEBI:15378"/>
        <dbReference type="ChEBI" id="CHEBI:29959"/>
        <dbReference type="ChEBI" id="CHEBI:43474"/>
        <dbReference type="ChEBI" id="CHEBI:57642"/>
        <dbReference type="ChEBI" id="CHEBI:77875"/>
        <dbReference type="EC" id="2.5.1.72"/>
    </reaction>
</comment>
<evidence type="ECO:0000256" key="10">
    <source>
        <dbReference type="HAMAP-Rule" id="MF_00568"/>
    </source>
</evidence>
<evidence type="ECO:0000256" key="4">
    <source>
        <dbReference type="ARBA" id="ARBA00022490"/>
    </source>
</evidence>
<dbReference type="Gene3D" id="3.40.50.10800">
    <property type="entry name" value="NadA-like"/>
    <property type="match status" value="3"/>
</dbReference>
<evidence type="ECO:0000256" key="5">
    <source>
        <dbReference type="ARBA" id="ARBA00022642"/>
    </source>
</evidence>
<dbReference type="GO" id="GO:0008987">
    <property type="term" value="F:quinolinate synthetase A activity"/>
    <property type="evidence" value="ECO:0007669"/>
    <property type="project" value="UniProtKB-UniRule"/>
</dbReference>
<dbReference type="GO" id="GO:0034628">
    <property type="term" value="P:'de novo' NAD+ biosynthetic process from L-aspartate"/>
    <property type="evidence" value="ECO:0007669"/>
    <property type="project" value="TreeGrafter"/>
</dbReference>
<feature type="binding site" evidence="10">
    <location>
        <position position="84"/>
    </location>
    <ligand>
        <name>[4Fe-4S] cluster</name>
        <dbReference type="ChEBI" id="CHEBI:49883"/>
    </ligand>
</feature>
<keyword evidence="9 10" id="KW-0411">Iron-sulfur</keyword>
<dbReference type="AlphaFoldDB" id="A0A1J0GJ39"/>
<keyword evidence="8 10" id="KW-0408">Iron</keyword>
<dbReference type="STRING" id="1552.A7L45_15710"/>
<evidence type="ECO:0000256" key="7">
    <source>
        <dbReference type="ARBA" id="ARBA00022723"/>
    </source>
</evidence>
<feature type="binding site" evidence="10">
    <location>
        <begin position="110"/>
        <end position="112"/>
    </location>
    <ligand>
        <name>iminosuccinate</name>
        <dbReference type="ChEBI" id="CHEBI:77875"/>
    </ligand>
</feature>
<keyword evidence="12" id="KW-1185">Reference proteome</keyword>
<dbReference type="PANTHER" id="PTHR30573">
    <property type="entry name" value="QUINOLINATE SYNTHETASE A"/>
    <property type="match status" value="1"/>
</dbReference>
<reference evidence="12" key="1">
    <citation type="journal article" date="2016" name="Front. Microbiol.">
        <title>Complete Genome Sequence of Clostridium estertheticum DSM 8809, a Microbe Identified in Spoiled Vacuum Packed Beef.</title>
        <authorList>
            <person name="Yu Z."/>
            <person name="Gunn L."/>
            <person name="Brennan E."/>
            <person name="Reid R."/>
            <person name="Wall P.G."/>
            <person name="Gaora O.P."/>
            <person name="Hurley D."/>
            <person name="Bolton D."/>
            <person name="Fanning S."/>
        </authorList>
    </citation>
    <scope>NUCLEOTIDE SEQUENCE [LARGE SCALE GENOMIC DNA]</scope>
    <source>
        <strain evidence="12">DSM 8809</strain>
    </source>
</reference>
<dbReference type="EC" id="2.5.1.72" evidence="2 10"/>
<dbReference type="NCBIfam" id="TIGR00550">
    <property type="entry name" value="nadA"/>
    <property type="match status" value="1"/>
</dbReference>
<comment type="cofactor">
    <cofactor evidence="10">
        <name>[4Fe-4S] cluster</name>
        <dbReference type="ChEBI" id="CHEBI:49883"/>
    </cofactor>
    <text evidence="10">Binds 1 [4Fe-4S] cluster per subunit.</text>
</comment>
<sequence>MQELKEKIQKLKAERNAIILAHYYQNDNIQEIADFVGDSYYLSKIAKECSEQIIVFCGVKFMAESAKILSPEKTVLLPNSDAGCTMADMINGEDVRELKKQHPDAKVICYINSTAEVKSESDICCTSSNALKIVNKLNSDEIIFIPDKNLGDYINEKAHVKNMIFWNGFCRVHEFVDANEIINVKNSDKEIKILVHPECNREIRKLADFIGSTGEIIKFATHDKCQKYMVVTEEGILYELKNKNPNKQFITPKSPMTCCSMKKTTLEDVYKSLLNKQYVVTLDENIRQAAHKCLSAMHEMVR</sequence>
<dbReference type="PANTHER" id="PTHR30573:SF0">
    <property type="entry name" value="QUINOLINATE SYNTHASE, CHLOROPLASTIC"/>
    <property type="match status" value="1"/>
</dbReference>
<feature type="binding site" evidence="10">
    <location>
        <position position="39"/>
    </location>
    <ligand>
        <name>iminosuccinate</name>
        <dbReference type="ChEBI" id="CHEBI:77875"/>
    </ligand>
</feature>
<gene>
    <name evidence="10" type="primary">nadA</name>
    <name evidence="11" type="ORF">A7L45_15710</name>
</gene>
<dbReference type="Pfam" id="PF02445">
    <property type="entry name" value="NadA"/>
    <property type="match status" value="1"/>
</dbReference>
<evidence type="ECO:0000256" key="1">
    <source>
        <dbReference type="ARBA" id="ARBA00005065"/>
    </source>
</evidence>
<evidence type="ECO:0000256" key="8">
    <source>
        <dbReference type="ARBA" id="ARBA00023004"/>
    </source>
</evidence>
<name>A0A1J0GJ39_9CLOT</name>
<keyword evidence="4 10" id="KW-0963">Cytoplasm</keyword>
<dbReference type="NCBIfam" id="NF006878">
    <property type="entry name" value="PRK09375.1-2"/>
    <property type="match status" value="1"/>
</dbReference>
<dbReference type="HAMAP" id="MF_00568">
    <property type="entry name" value="NadA_type2"/>
    <property type="match status" value="1"/>
</dbReference>
<dbReference type="GO" id="GO:0046872">
    <property type="term" value="F:metal ion binding"/>
    <property type="evidence" value="ECO:0007669"/>
    <property type="project" value="UniProtKB-KW"/>
</dbReference>
<dbReference type="SUPFAM" id="SSF142754">
    <property type="entry name" value="NadA-like"/>
    <property type="match status" value="1"/>
</dbReference>
<keyword evidence="6 10" id="KW-0808">Transferase</keyword>
<dbReference type="UniPathway" id="UPA00253">
    <property type="reaction ID" value="UER00327"/>
</dbReference>
<evidence type="ECO:0000256" key="2">
    <source>
        <dbReference type="ARBA" id="ARBA00012669"/>
    </source>
</evidence>
<evidence type="ECO:0000256" key="3">
    <source>
        <dbReference type="ARBA" id="ARBA00022485"/>
    </source>
</evidence>
<feature type="binding site" evidence="10">
    <location>
        <position position="258"/>
    </location>
    <ligand>
        <name>[4Fe-4S] cluster</name>
        <dbReference type="ChEBI" id="CHEBI:49883"/>
    </ligand>
</feature>
<evidence type="ECO:0000313" key="11">
    <source>
        <dbReference type="EMBL" id="APC41418.1"/>
    </source>
</evidence>
<dbReference type="RefSeq" id="WP_071613712.1">
    <property type="nucleotide sequence ID" value="NZ_CP015756.1"/>
</dbReference>
<dbReference type="InterPro" id="IPR023066">
    <property type="entry name" value="Quinolinate_synth_type2"/>
</dbReference>